<evidence type="ECO:0008006" key="4">
    <source>
        <dbReference type="Google" id="ProtNLM"/>
    </source>
</evidence>
<dbReference type="InterPro" id="IPR013762">
    <property type="entry name" value="Integrase-like_cat_sf"/>
</dbReference>
<protein>
    <recommendedName>
        <fullName evidence="4">Tyr recombinase domain-containing protein</fullName>
    </recommendedName>
</protein>
<sequence length="221" mass="24710">KSPLLPSMPNWIAQQVNLDNAQHRLFLGAALLGYYFLLRSSEYLYVKGGRHRYALQVRDVQVLDHDGKITKHASDAVTVQVTLRVSKTDQRGQGTTRSLRRSGHKVICSVKAAVMLLEHADKAGLDETDPICSWFKKRMIRATVMTRLIKCAARATGKDPAHYSSHSMRSGGATSLLSARVEVTTIKLHGRWSSSAFERYTRYTRQLEEPLAKLMAPKSSG</sequence>
<accession>A0A225W233</accession>
<feature type="non-terminal residue" evidence="2">
    <location>
        <position position="1"/>
    </location>
</feature>
<dbReference type="PANTHER" id="PTHR34605">
    <property type="entry name" value="PHAGE_INTEGRASE DOMAIN-CONTAINING PROTEIN"/>
    <property type="match status" value="1"/>
</dbReference>
<dbReference type="InterPro" id="IPR052925">
    <property type="entry name" value="Phage_Integrase-like_Recomb"/>
</dbReference>
<evidence type="ECO:0000313" key="3">
    <source>
        <dbReference type="Proteomes" id="UP000198211"/>
    </source>
</evidence>
<evidence type="ECO:0000313" key="2">
    <source>
        <dbReference type="EMBL" id="OWZ11279.1"/>
    </source>
</evidence>
<dbReference type="OrthoDB" id="92990at2759"/>
<dbReference type="EMBL" id="NBNE01002174">
    <property type="protein sequence ID" value="OWZ11279.1"/>
    <property type="molecule type" value="Genomic_DNA"/>
</dbReference>
<organism evidence="2 3">
    <name type="scientific">Phytophthora megakarya</name>
    <dbReference type="NCBI Taxonomy" id="4795"/>
    <lineage>
        <taxon>Eukaryota</taxon>
        <taxon>Sar</taxon>
        <taxon>Stramenopiles</taxon>
        <taxon>Oomycota</taxon>
        <taxon>Peronosporomycetes</taxon>
        <taxon>Peronosporales</taxon>
        <taxon>Peronosporaceae</taxon>
        <taxon>Phytophthora</taxon>
    </lineage>
</organism>
<dbReference type="GO" id="GO:0003677">
    <property type="term" value="F:DNA binding"/>
    <property type="evidence" value="ECO:0007669"/>
    <property type="project" value="InterPro"/>
</dbReference>
<dbReference type="GO" id="GO:0015074">
    <property type="term" value="P:DNA integration"/>
    <property type="evidence" value="ECO:0007669"/>
    <property type="project" value="InterPro"/>
</dbReference>
<dbReference type="SUPFAM" id="SSF56349">
    <property type="entry name" value="DNA breaking-rejoining enzymes"/>
    <property type="match status" value="1"/>
</dbReference>
<dbReference type="Proteomes" id="UP000198211">
    <property type="component" value="Unassembled WGS sequence"/>
</dbReference>
<dbReference type="PANTHER" id="PTHR34605:SF3">
    <property type="entry name" value="P CELL-TYPE AGGLUTINATION PROTEIN MAP4-LIKE-RELATED"/>
    <property type="match status" value="1"/>
</dbReference>
<keyword evidence="1" id="KW-0233">DNA recombination</keyword>
<name>A0A225W233_9STRA</name>
<proteinExistence type="predicted"/>
<keyword evidence="3" id="KW-1185">Reference proteome</keyword>
<dbReference type="Gene3D" id="1.10.443.10">
    <property type="entry name" value="Intergrase catalytic core"/>
    <property type="match status" value="1"/>
</dbReference>
<evidence type="ECO:0000256" key="1">
    <source>
        <dbReference type="ARBA" id="ARBA00023172"/>
    </source>
</evidence>
<dbReference type="GO" id="GO:0006310">
    <property type="term" value="P:DNA recombination"/>
    <property type="evidence" value="ECO:0007669"/>
    <property type="project" value="UniProtKB-KW"/>
</dbReference>
<dbReference type="AlphaFoldDB" id="A0A225W233"/>
<dbReference type="STRING" id="4795.A0A225W233"/>
<dbReference type="InterPro" id="IPR011010">
    <property type="entry name" value="DNA_brk_join_enz"/>
</dbReference>
<comment type="caution">
    <text evidence="2">The sequence shown here is derived from an EMBL/GenBank/DDBJ whole genome shotgun (WGS) entry which is preliminary data.</text>
</comment>
<gene>
    <name evidence="2" type="ORF">PHMEG_00015722</name>
</gene>
<reference evidence="3" key="1">
    <citation type="submission" date="2017-03" db="EMBL/GenBank/DDBJ databases">
        <title>Phytopthora megakarya and P. palmivora, two closely related causual agents of cacao black pod achieved similar genome size and gene model numbers by different mechanisms.</title>
        <authorList>
            <person name="Ali S."/>
            <person name="Shao J."/>
            <person name="Larry D.J."/>
            <person name="Kronmiller B."/>
            <person name="Shen D."/>
            <person name="Strem M.D."/>
            <person name="Melnick R.L."/>
            <person name="Guiltinan M.J."/>
            <person name="Tyler B.M."/>
            <person name="Meinhardt L.W."/>
            <person name="Bailey B.A."/>
        </authorList>
    </citation>
    <scope>NUCLEOTIDE SEQUENCE [LARGE SCALE GENOMIC DNA]</scope>
    <source>
        <strain evidence="3">zdho120</strain>
    </source>
</reference>